<organism evidence="15 16">
    <name type="scientific">Aphis glycines</name>
    <name type="common">Soybean aphid</name>
    <dbReference type="NCBI Taxonomy" id="307491"/>
    <lineage>
        <taxon>Eukaryota</taxon>
        <taxon>Metazoa</taxon>
        <taxon>Ecdysozoa</taxon>
        <taxon>Arthropoda</taxon>
        <taxon>Hexapoda</taxon>
        <taxon>Insecta</taxon>
        <taxon>Pterygota</taxon>
        <taxon>Neoptera</taxon>
        <taxon>Paraneoptera</taxon>
        <taxon>Hemiptera</taxon>
        <taxon>Sternorrhyncha</taxon>
        <taxon>Aphidomorpha</taxon>
        <taxon>Aphidoidea</taxon>
        <taxon>Aphididae</taxon>
        <taxon>Aphidini</taxon>
        <taxon>Aphis</taxon>
        <taxon>Aphis</taxon>
    </lineage>
</organism>
<dbReference type="GO" id="GO:0005681">
    <property type="term" value="C:spliceosomal complex"/>
    <property type="evidence" value="ECO:0007669"/>
    <property type="project" value="UniProtKB-KW"/>
</dbReference>
<keyword evidence="10" id="KW-0539">Nucleus</keyword>
<feature type="domain" description="Sodium channel modifier 1 acidic C-terminal" evidence="14">
    <location>
        <begin position="315"/>
        <end position="338"/>
    </location>
</feature>
<dbReference type="InterPro" id="IPR033570">
    <property type="entry name" value="SCNM1"/>
</dbReference>
<dbReference type="OrthoDB" id="1924550at2759"/>
<gene>
    <name evidence="15" type="ORF">AGLY_006153</name>
</gene>
<accession>A0A6G0TSY4</accession>
<feature type="region of interest" description="Disordered" evidence="12">
    <location>
        <begin position="279"/>
        <end position="339"/>
    </location>
</feature>
<proteinExistence type="predicted"/>
<dbReference type="InterPro" id="IPR031625">
    <property type="entry name" value="SCNM1_acidic"/>
</dbReference>
<evidence type="ECO:0000256" key="10">
    <source>
        <dbReference type="ARBA" id="ARBA00023242"/>
    </source>
</evidence>
<dbReference type="Pfam" id="PF15805">
    <property type="entry name" value="SCNM1_acidic"/>
    <property type="match status" value="1"/>
</dbReference>
<dbReference type="InterPro" id="IPR031622">
    <property type="entry name" value="Znf-SCNM1"/>
</dbReference>
<keyword evidence="16" id="KW-1185">Reference proteome</keyword>
<evidence type="ECO:0000313" key="15">
    <source>
        <dbReference type="EMBL" id="KAE9538181.1"/>
    </source>
</evidence>
<dbReference type="EMBL" id="VYZN01000017">
    <property type="protein sequence ID" value="KAE9538181.1"/>
    <property type="molecule type" value="Genomic_DNA"/>
</dbReference>
<feature type="compositionally biased region" description="Polar residues" evidence="12">
    <location>
        <begin position="286"/>
        <end position="312"/>
    </location>
</feature>
<evidence type="ECO:0000259" key="14">
    <source>
        <dbReference type="Pfam" id="PF15805"/>
    </source>
</evidence>
<keyword evidence="7" id="KW-0863">Zinc-finger</keyword>
<keyword evidence="4" id="KW-0507">mRNA processing</keyword>
<keyword evidence="6" id="KW-0747">Spliceosome</keyword>
<evidence type="ECO:0000256" key="4">
    <source>
        <dbReference type="ARBA" id="ARBA00022664"/>
    </source>
</evidence>
<reference evidence="15 16" key="1">
    <citation type="submission" date="2019-08" db="EMBL/GenBank/DDBJ databases">
        <title>The genome of the soybean aphid Biotype 1, its phylome, world population structure and adaptation to the North American continent.</title>
        <authorList>
            <person name="Giordano R."/>
            <person name="Donthu R.K."/>
            <person name="Hernandez A.G."/>
            <person name="Wright C.L."/>
            <person name="Zimin A.V."/>
        </authorList>
    </citation>
    <scope>NUCLEOTIDE SEQUENCE [LARGE SCALE GENOMIC DNA]</scope>
    <source>
        <tissue evidence="15">Whole aphids</tissue>
    </source>
</reference>
<evidence type="ECO:0000256" key="12">
    <source>
        <dbReference type="SAM" id="MobiDB-lite"/>
    </source>
</evidence>
<keyword evidence="5" id="KW-0479">Metal-binding</keyword>
<evidence type="ECO:0000256" key="8">
    <source>
        <dbReference type="ARBA" id="ARBA00022833"/>
    </source>
</evidence>
<evidence type="ECO:0000256" key="7">
    <source>
        <dbReference type="ARBA" id="ARBA00022771"/>
    </source>
</evidence>
<evidence type="ECO:0000256" key="9">
    <source>
        <dbReference type="ARBA" id="ARBA00023187"/>
    </source>
</evidence>
<dbReference type="GO" id="GO:0006397">
    <property type="term" value="P:mRNA processing"/>
    <property type="evidence" value="ECO:0007669"/>
    <property type="project" value="UniProtKB-KW"/>
</dbReference>
<evidence type="ECO:0000256" key="6">
    <source>
        <dbReference type="ARBA" id="ARBA00022728"/>
    </source>
</evidence>
<protein>
    <recommendedName>
        <fullName evidence="3">Sodium channel modifier 1</fullName>
    </recommendedName>
</protein>
<dbReference type="GO" id="GO:0008270">
    <property type="term" value="F:zinc ion binding"/>
    <property type="evidence" value="ECO:0007669"/>
    <property type="project" value="UniProtKB-KW"/>
</dbReference>
<evidence type="ECO:0000313" key="16">
    <source>
        <dbReference type="Proteomes" id="UP000475862"/>
    </source>
</evidence>
<keyword evidence="8" id="KW-0862">Zinc</keyword>
<dbReference type="Proteomes" id="UP000475862">
    <property type="component" value="Unassembled WGS sequence"/>
</dbReference>
<dbReference type="PANTHER" id="PTHR32297:SF1">
    <property type="entry name" value="SODIUM CHANNEL MODIFIER 1"/>
    <property type="match status" value="1"/>
</dbReference>
<evidence type="ECO:0000256" key="1">
    <source>
        <dbReference type="ARBA" id="ARBA00004324"/>
    </source>
</evidence>
<dbReference type="AlphaFoldDB" id="A0A6G0TSY4"/>
<evidence type="ECO:0000256" key="11">
    <source>
        <dbReference type="SAM" id="Coils"/>
    </source>
</evidence>
<keyword evidence="9" id="KW-0508">mRNA splicing</keyword>
<name>A0A6G0TSY4_APHGL</name>
<dbReference type="PANTHER" id="PTHR32297">
    <property type="entry name" value="SODIUM CHANNEL MODIFIER 1"/>
    <property type="match status" value="1"/>
</dbReference>
<dbReference type="Pfam" id="PF15803">
    <property type="entry name" value="zf-SCNM1"/>
    <property type="match status" value="1"/>
</dbReference>
<feature type="coiled-coil region" evidence="11">
    <location>
        <begin position="24"/>
        <end position="80"/>
    </location>
</feature>
<evidence type="ECO:0000259" key="13">
    <source>
        <dbReference type="Pfam" id="PF15803"/>
    </source>
</evidence>
<evidence type="ECO:0000256" key="2">
    <source>
        <dbReference type="ARBA" id="ARBA00004642"/>
    </source>
</evidence>
<dbReference type="GO" id="GO:0008380">
    <property type="term" value="P:RNA splicing"/>
    <property type="evidence" value="ECO:0007669"/>
    <property type="project" value="UniProtKB-KW"/>
</dbReference>
<comment type="subcellular location">
    <subcellularLocation>
        <location evidence="1">Nucleus speckle</location>
    </subcellularLocation>
    <subcellularLocation>
        <location evidence="2">Nucleus</location>
        <location evidence="2">Nucleoplasm</location>
    </subcellularLocation>
</comment>
<feature type="domain" description="Sodium channel modifier 1 zinc-finger" evidence="13">
    <location>
        <begin position="172"/>
        <end position="197"/>
    </location>
</feature>
<sequence length="339" mass="38273">MADDFDLSCTNKFEVELGSSLRHCSNASRKLKELTVNAAKLKINNQINLTCKENDIDLSVKNILDEVQNLRGKLNTIETNFDCSDKTVFNLGETVQELESVVNIVSKNKNTIFSHLFNSLKIITFIMSFKRVCDGSGSDLLKSLESQRIKELLGIQIPEGEAKLLSNGKLTCMICIQRPIFDTINVLSIHRRGKKHLNELSKYLERKEELELIKIKQQQKNCVQSFGASKLNACSTERKTKLELPENDSDNSKESSIVSRYVSSMKKKPSLQDVINRAKQHPYQRLVSNSDSSISKNTKSITQSGQTSSSKQIEIGWIKNSDGSWSKDPQAEFDSDDDW</sequence>
<evidence type="ECO:0000256" key="3">
    <source>
        <dbReference type="ARBA" id="ARBA00020620"/>
    </source>
</evidence>
<dbReference type="GO" id="GO:0016607">
    <property type="term" value="C:nuclear speck"/>
    <property type="evidence" value="ECO:0007669"/>
    <property type="project" value="UniProtKB-SubCell"/>
</dbReference>
<keyword evidence="11" id="KW-0175">Coiled coil</keyword>
<comment type="caution">
    <text evidence="15">The sequence shown here is derived from an EMBL/GenBank/DDBJ whole genome shotgun (WGS) entry which is preliminary data.</text>
</comment>
<evidence type="ECO:0000256" key="5">
    <source>
        <dbReference type="ARBA" id="ARBA00022723"/>
    </source>
</evidence>